<dbReference type="AlphaFoldDB" id="A0A1I6KKX8"/>
<dbReference type="CDD" id="cd19590">
    <property type="entry name" value="serpin_thermopin-like"/>
    <property type="match status" value="1"/>
</dbReference>
<dbReference type="InterPro" id="IPR036186">
    <property type="entry name" value="Serpin_sf"/>
</dbReference>
<dbReference type="InterPro" id="IPR042185">
    <property type="entry name" value="Serpin_sf_2"/>
</dbReference>
<dbReference type="PROSITE" id="PS00284">
    <property type="entry name" value="SERPIN"/>
    <property type="match status" value="1"/>
</dbReference>
<dbReference type="OrthoDB" id="371710at2157"/>
<dbReference type="InterPro" id="IPR023795">
    <property type="entry name" value="Serpin_CS"/>
</dbReference>
<keyword evidence="4" id="KW-1185">Reference proteome</keyword>
<evidence type="ECO:0000313" key="4">
    <source>
        <dbReference type="Proteomes" id="UP000199062"/>
    </source>
</evidence>
<evidence type="ECO:0000256" key="1">
    <source>
        <dbReference type="RuleBase" id="RU000411"/>
    </source>
</evidence>
<dbReference type="InterPro" id="IPR042178">
    <property type="entry name" value="Serpin_sf_1"/>
</dbReference>
<reference evidence="3 4" key="1">
    <citation type="submission" date="2016-10" db="EMBL/GenBank/DDBJ databases">
        <authorList>
            <person name="de Groot N.N."/>
        </authorList>
    </citation>
    <scope>NUCLEOTIDE SEQUENCE [LARGE SCALE GENOMIC DNA]</scope>
    <source>
        <strain evidence="3 4">CGMCC 1.10457</strain>
    </source>
</reference>
<dbReference type="Proteomes" id="UP000199062">
    <property type="component" value="Unassembled WGS sequence"/>
</dbReference>
<dbReference type="EMBL" id="FOZK01000001">
    <property type="protein sequence ID" value="SFR91856.1"/>
    <property type="molecule type" value="Genomic_DNA"/>
</dbReference>
<comment type="similarity">
    <text evidence="1">Belongs to the serpin family.</text>
</comment>
<dbReference type="PANTHER" id="PTHR11461">
    <property type="entry name" value="SERINE PROTEASE INHIBITOR, SERPIN"/>
    <property type="match status" value="1"/>
</dbReference>
<dbReference type="InterPro" id="IPR023796">
    <property type="entry name" value="Serpin_dom"/>
</dbReference>
<feature type="domain" description="Serpin" evidence="2">
    <location>
        <begin position="62"/>
        <end position="440"/>
    </location>
</feature>
<dbReference type="InterPro" id="IPR000215">
    <property type="entry name" value="Serpin_fam"/>
</dbReference>
<organism evidence="3 4">
    <name type="scientific">Halomicrobium zhouii</name>
    <dbReference type="NCBI Taxonomy" id="767519"/>
    <lineage>
        <taxon>Archaea</taxon>
        <taxon>Methanobacteriati</taxon>
        <taxon>Methanobacteriota</taxon>
        <taxon>Stenosarchaea group</taxon>
        <taxon>Halobacteria</taxon>
        <taxon>Halobacteriales</taxon>
        <taxon>Haloarculaceae</taxon>
        <taxon>Halomicrobium</taxon>
    </lineage>
</organism>
<protein>
    <submittedName>
        <fullName evidence="3">Serpin B</fullName>
    </submittedName>
</protein>
<gene>
    <name evidence="3" type="ORF">SAMN05216559_0977</name>
</gene>
<proteinExistence type="inferred from homology"/>
<name>A0A1I6KKX8_9EURY</name>
<dbReference type="SMART" id="SM00093">
    <property type="entry name" value="SERPIN"/>
    <property type="match status" value="1"/>
</dbReference>
<sequence>MDRRRYLTLTSTLLAGSLAGFLSEANPAPPVDAEAQSTPGVDPDVDDEQLSELVAGANALAFDLFDGLQAQGEDGNLLVSPTSVTTALAMTYAGAEGDTRSQMRETLRYTLDDETLHEGFNALQRTLDGRGEDVDEADLDREYDEDDDPVPFQLDLTNAVWGQERVPFSEAYLSTLADHYGGGFNEVDFSEDPDGVRQGINDWVGDQTEDRIDELLPAGSLRAQTRLVLTNAIYFMANWQYPFEENYTEPAAFTALDGSTDEVPMMSQDQAFPVAEVDGARAVDLPYVGGDVSMLVILPPEGEFESYESEFDADELNRIVDALEERRGIVRLPRFAFDSSFQLKPALSAMGMPDAFDRGAADFSGMTEGTKDNGLHVDEVYHDTNIAVDEMGTEAAAATAVVINYVSAPPTVLEADRPFLFVIRDRPTGTVLFVGRVVDAGAAQ</sequence>
<dbReference type="SUPFAM" id="SSF56574">
    <property type="entry name" value="Serpins"/>
    <property type="match status" value="1"/>
</dbReference>
<dbReference type="PANTHER" id="PTHR11461:SF211">
    <property type="entry name" value="GH10112P-RELATED"/>
    <property type="match status" value="1"/>
</dbReference>
<dbReference type="Pfam" id="PF00079">
    <property type="entry name" value="Serpin"/>
    <property type="match status" value="1"/>
</dbReference>
<dbReference type="Gene3D" id="3.30.497.10">
    <property type="entry name" value="Antithrombin, subunit I, domain 2"/>
    <property type="match status" value="1"/>
</dbReference>
<dbReference type="RefSeq" id="WP_089814397.1">
    <property type="nucleotide sequence ID" value="NZ_FOZK01000001.1"/>
</dbReference>
<evidence type="ECO:0000313" key="3">
    <source>
        <dbReference type="EMBL" id="SFR91856.1"/>
    </source>
</evidence>
<dbReference type="Gene3D" id="2.30.39.10">
    <property type="entry name" value="Alpha-1-antitrypsin, domain 1"/>
    <property type="match status" value="1"/>
</dbReference>
<dbReference type="GO" id="GO:0004867">
    <property type="term" value="F:serine-type endopeptidase inhibitor activity"/>
    <property type="evidence" value="ECO:0007669"/>
    <property type="project" value="InterPro"/>
</dbReference>
<dbReference type="GO" id="GO:0005615">
    <property type="term" value="C:extracellular space"/>
    <property type="evidence" value="ECO:0007669"/>
    <property type="project" value="InterPro"/>
</dbReference>
<evidence type="ECO:0000259" key="2">
    <source>
        <dbReference type="SMART" id="SM00093"/>
    </source>
</evidence>
<accession>A0A1I6KKX8</accession>